<comment type="subcellular location">
    <subcellularLocation>
        <location evidence="1">Membrane</location>
        <topology evidence="1">Multi-pass membrane protein</topology>
    </subcellularLocation>
</comment>
<name>A0ABV8ZPC9_9NEIS</name>
<proteinExistence type="predicted"/>
<feature type="transmembrane region" description="Helical" evidence="5">
    <location>
        <begin position="65"/>
        <end position="95"/>
    </location>
</feature>
<keyword evidence="3 5" id="KW-1133">Transmembrane helix</keyword>
<gene>
    <name evidence="6" type="ORF">ACFO0R_05745</name>
</gene>
<dbReference type="RefSeq" id="WP_231581078.1">
    <property type="nucleotide sequence ID" value="NZ_JBHSEK010000002.1"/>
</dbReference>
<evidence type="ECO:0000256" key="3">
    <source>
        <dbReference type="ARBA" id="ARBA00022989"/>
    </source>
</evidence>
<evidence type="ECO:0000256" key="5">
    <source>
        <dbReference type="SAM" id="Phobius"/>
    </source>
</evidence>
<keyword evidence="7" id="KW-1185">Reference proteome</keyword>
<dbReference type="InterPro" id="IPR019109">
    <property type="entry name" value="MamF_MmsF"/>
</dbReference>
<feature type="transmembrane region" description="Helical" evidence="5">
    <location>
        <begin position="20"/>
        <end position="44"/>
    </location>
</feature>
<keyword evidence="4 5" id="KW-0472">Membrane</keyword>
<evidence type="ECO:0000256" key="1">
    <source>
        <dbReference type="ARBA" id="ARBA00004141"/>
    </source>
</evidence>
<reference evidence="7" key="1">
    <citation type="journal article" date="2019" name="Int. J. Syst. Evol. Microbiol.">
        <title>The Global Catalogue of Microorganisms (GCM) 10K type strain sequencing project: providing services to taxonomists for standard genome sequencing and annotation.</title>
        <authorList>
            <consortium name="The Broad Institute Genomics Platform"/>
            <consortium name="The Broad Institute Genome Sequencing Center for Infectious Disease"/>
            <person name="Wu L."/>
            <person name="Ma J."/>
        </authorList>
    </citation>
    <scope>NUCLEOTIDE SEQUENCE [LARGE SCALE GENOMIC DNA]</scope>
    <source>
        <strain evidence="7">CGMCC 4.7608</strain>
    </source>
</reference>
<comment type="caution">
    <text evidence="6">The sequence shown here is derived from an EMBL/GenBank/DDBJ whole genome shotgun (WGS) entry which is preliminary data.</text>
</comment>
<sequence>MSLEVITQEDERKLNNLTLVVYILQAVSLFVGLTGLVAVIINYVKRDDVRGTRYESHFNWQIRTFWWALLGTVLGVALAWILVGFVILGATWVWYVYRIVRGFLNFNDGKPMPE</sequence>
<organism evidence="6 7">
    <name type="scientific">Chromobacterium aquaticum</name>
    <dbReference type="NCBI Taxonomy" id="467180"/>
    <lineage>
        <taxon>Bacteria</taxon>
        <taxon>Pseudomonadati</taxon>
        <taxon>Pseudomonadota</taxon>
        <taxon>Betaproteobacteria</taxon>
        <taxon>Neisseriales</taxon>
        <taxon>Chromobacteriaceae</taxon>
        <taxon>Chromobacterium</taxon>
    </lineage>
</organism>
<evidence type="ECO:0000256" key="2">
    <source>
        <dbReference type="ARBA" id="ARBA00022692"/>
    </source>
</evidence>
<keyword evidence="2 5" id="KW-0812">Transmembrane</keyword>
<dbReference type="Proteomes" id="UP001595999">
    <property type="component" value="Unassembled WGS sequence"/>
</dbReference>
<dbReference type="Pfam" id="PF09685">
    <property type="entry name" value="MamF_MmsF"/>
    <property type="match status" value="1"/>
</dbReference>
<evidence type="ECO:0000256" key="4">
    <source>
        <dbReference type="ARBA" id="ARBA00023136"/>
    </source>
</evidence>
<dbReference type="EMBL" id="JBHSEK010000002">
    <property type="protein sequence ID" value="MFC4489115.1"/>
    <property type="molecule type" value="Genomic_DNA"/>
</dbReference>
<accession>A0ABV8ZPC9</accession>
<protein>
    <submittedName>
        <fullName evidence="6">DUF4870 family protein</fullName>
    </submittedName>
</protein>
<evidence type="ECO:0000313" key="6">
    <source>
        <dbReference type="EMBL" id="MFC4489115.1"/>
    </source>
</evidence>
<evidence type="ECO:0000313" key="7">
    <source>
        <dbReference type="Proteomes" id="UP001595999"/>
    </source>
</evidence>